<dbReference type="InterPro" id="IPR015345">
    <property type="entry name" value="Cytokinin_DH_FAD/cytokin-bd"/>
</dbReference>
<dbReference type="EMBL" id="JBBPBN010000057">
    <property type="protein sequence ID" value="KAK8989001.1"/>
    <property type="molecule type" value="Genomic_DNA"/>
</dbReference>
<sequence length="703" mass="78687">MATKLLLTFAICRLLVTVGLTLDPTELLLLGVDGQLSFDTADVETDSLDFGLLTRAAPPLAVLHPASAQDIAQLVQTAYGSNFGFTVSARGHGHSINGQAQPANGVVVQMSGSKLRASGRIMKPPEPRVWPGERYVDVWGGELWIDVLRSTLEYGLAPKSWTDYLYLSVGGTLSNAGISGQAFNHGPQISNVYELDVVTGKGDLLTCSEEQNSELFHAVLGGLGQFGIITRARISLEPAPQKVRWIRVLYSSFWAFTRDQEYLISLHAQPSSQKFDYVEGFVIVDEGLINNWRSSFFSPRNPVKISSLDPNGGVLYCLEITKNYQESTASTIDKEVESLLKKLNFIPATVFTTDLLYVDFLDRVHKAELKLRSKGLWEVPHPWLNLFVPKSKIADFDKGVFKGILGNKTSGPILIYPMNKNKWDHRSSAVTPDEDVFYLVALLRSALDNGEETHSLEYLTDQNRQILRFCDDAGINVKQYLPHCTTHEEWMDHFGNKWDWFYQMKMEFDPRHILASGQQIFTPSFPSFPDGGFMAMTNTDKVIIQKLSYARDPDNSNWIAFCFLPQQISVPSPAGSLRKARLWFDIMIKGGLTPNLVIYTIMISDYCQVNCLQEALGHFNKMNGGGSEPDVITYTILLNGYMKGNSRSLSSCIFDRMIETGLEPDNVTYTALINEMSNRSIQPDSTMSALQHRILKAKRIVRN</sequence>
<keyword evidence="7" id="KW-0560">Oxidoreductase</keyword>
<evidence type="ECO:0000256" key="4">
    <source>
        <dbReference type="ARBA" id="ARBA00022630"/>
    </source>
</evidence>
<dbReference type="InterPro" id="IPR016167">
    <property type="entry name" value="FAD-bd_PCMH_sub1"/>
</dbReference>
<gene>
    <name evidence="12" type="ORF">V6N11_030371</name>
</gene>
<dbReference type="SUPFAM" id="SSF55103">
    <property type="entry name" value="FAD-linked oxidases, C-terminal domain"/>
    <property type="match status" value="1"/>
</dbReference>
<dbReference type="Pfam" id="PF09265">
    <property type="entry name" value="Cytokin-bind"/>
    <property type="match status" value="1"/>
</dbReference>
<keyword evidence="10" id="KW-0732">Signal</keyword>
<dbReference type="Pfam" id="PF13041">
    <property type="entry name" value="PPR_2"/>
    <property type="match status" value="1"/>
</dbReference>
<feature type="domain" description="FAD-binding PCMH-type" evidence="11">
    <location>
        <begin position="55"/>
        <end position="239"/>
    </location>
</feature>
<dbReference type="InterPro" id="IPR016164">
    <property type="entry name" value="FAD-linked_Oxase-like_C"/>
</dbReference>
<dbReference type="InterPro" id="IPR011990">
    <property type="entry name" value="TPR-like_helical_dom_sf"/>
</dbReference>
<dbReference type="PROSITE" id="PS00862">
    <property type="entry name" value="OX2_COVAL_FAD"/>
    <property type="match status" value="1"/>
</dbReference>
<dbReference type="InterPro" id="IPR050432">
    <property type="entry name" value="FAD-linked_Oxidoreductases_BP"/>
</dbReference>
<dbReference type="InterPro" id="IPR016170">
    <property type="entry name" value="Cytok_DH_C_sf"/>
</dbReference>
<dbReference type="Gene3D" id="3.40.462.10">
    <property type="entry name" value="FAD-linked oxidases, C-terminal domain"/>
    <property type="match status" value="1"/>
</dbReference>
<keyword evidence="4" id="KW-0285">Flavoprotein</keyword>
<comment type="catalytic activity">
    <reaction evidence="8">
        <text>N(6)-dimethylallyladenine + A + H2O = 3-methyl-2-butenal + adenine + AH2</text>
        <dbReference type="Rhea" id="RHEA:13625"/>
        <dbReference type="ChEBI" id="CHEBI:13193"/>
        <dbReference type="ChEBI" id="CHEBI:15377"/>
        <dbReference type="ChEBI" id="CHEBI:15825"/>
        <dbReference type="ChEBI" id="CHEBI:16708"/>
        <dbReference type="ChEBI" id="CHEBI:17499"/>
        <dbReference type="ChEBI" id="CHEBI:17660"/>
        <dbReference type="EC" id="1.5.99.12"/>
    </reaction>
</comment>
<evidence type="ECO:0000256" key="5">
    <source>
        <dbReference type="ARBA" id="ARBA00022737"/>
    </source>
</evidence>
<dbReference type="NCBIfam" id="TIGR00756">
    <property type="entry name" value="PPR"/>
    <property type="match status" value="1"/>
</dbReference>
<dbReference type="EC" id="1.5.99.12" evidence="3"/>
<evidence type="ECO:0000256" key="9">
    <source>
        <dbReference type="PROSITE-ProRule" id="PRU00708"/>
    </source>
</evidence>
<dbReference type="PANTHER" id="PTHR13878">
    <property type="entry name" value="GULONOLACTONE OXIDASE"/>
    <property type="match status" value="1"/>
</dbReference>
<evidence type="ECO:0000256" key="1">
    <source>
        <dbReference type="ARBA" id="ARBA00001974"/>
    </source>
</evidence>
<dbReference type="InterPro" id="IPR016166">
    <property type="entry name" value="FAD-bd_PCMH"/>
</dbReference>
<dbReference type="InterPro" id="IPR006093">
    <property type="entry name" value="Oxy_OxRdtase_FAD_BS"/>
</dbReference>
<dbReference type="InterPro" id="IPR016169">
    <property type="entry name" value="FAD-bd_PCMH_sub2"/>
</dbReference>
<feature type="chain" id="PRO_5045830837" description="cytokinin dehydrogenase" evidence="10">
    <location>
        <begin position="22"/>
        <end position="703"/>
    </location>
</feature>
<dbReference type="PROSITE" id="PS51387">
    <property type="entry name" value="FAD_PCMH"/>
    <property type="match status" value="1"/>
</dbReference>
<feature type="signal peptide" evidence="10">
    <location>
        <begin position="1"/>
        <end position="21"/>
    </location>
</feature>
<organism evidence="12 13">
    <name type="scientific">Hibiscus sabdariffa</name>
    <name type="common">roselle</name>
    <dbReference type="NCBI Taxonomy" id="183260"/>
    <lineage>
        <taxon>Eukaryota</taxon>
        <taxon>Viridiplantae</taxon>
        <taxon>Streptophyta</taxon>
        <taxon>Embryophyta</taxon>
        <taxon>Tracheophyta</taxon>
        <taxon>Spermatophyta</taxon>
        <taxon>Magnoliopsida</taxon>
        <taxon>eudicotyledons</taxon>
        <taxon>Gunneridae</taxon>
        <taxon>Pentapetalae</taxon>
        <taxon>rosids</taxon>
        <taxon>malvids</taxon>
        <taxon>Malvales</taxon>
        <taxon>Malvaceae</taxon>
        <taxon>Malvoideae</taxon>
        <taxon>Hibiscus</taxon>
    </lineage>
</organism>
<dbReference type="Gene3D" id="3.30.43.10">
    <property type="entry name" value="Uridine Diphospho-n-acetylenolpyruvylglucosamine Reductase, domain 2"/>
    <property type="match status" value="1"/>
</dbReference>
<keyword evidence="6" id="KW-0274">FAD</keyword>
<evidence type="ECO:0000256" key="8">
    <source>
        <dbReference type="ARBA" id="ARBA00048224"/>
    </source>
</evidence>
<dbReference type="SUPFAM" id="SSF56176">
    <property type="entry name" value="FAD-binding/transporter-associated domain-like"/>
    <property type="match status" value="1"/>
</dbReference>
<evidence type="ECO:0000256" key="10">
    <source>
        <dbReference type="SAM" id="SignalP"/>
    </source>
</evidence>
<dbReference type="Gene3D" id="1.25.40.10">
    <property type="entry name" value="Tetratricopeptide repeat domain"/>
    <property type="match status" value="1"/>
</dbReference>
<evidence type="ECO:0000256" key="6">
    <source>
        <dbReference type="ARBA" id="ARBA00022827"/>
    </source>
</evidence>
<comment type="cofactor">
    <cofactor evidence="1">
        <name>FAD</name>
        <dbReference type="ChEBI" id="CHEBI:57692"/>
    </cofactor>
</comment>
<name>A0ABR2PKR1_9ROSI</name>
<feature type="repeat" description="PPR" evidence="9">
    <location>
        <begin position="630"/>
        <end position="664"/>
    </location>
</feature>
<protein>
    <recommendedName>
        <fullName evidence="3">cytokinin dehydrogenase</fullName>
        <ecNumber evidence="3">1.5.99.12</ecNumber>
    </recommendedName>
</protein>
<feature type="repeat" description="PPR" evidence="9">
    <location>
        <begin position="595"/>
        <end position="629"/>
    </location>
</feature>
<keyword evidence="13" id="KW-1185">Reference proteome</keyword>
<evidence type="ECO:0000259" key="11">
    <source>
        <dbReference type="PROSITE" id="PS51387"/>
    </source>
</evidence>
<keyword evidence="5" id="KW-0677">Repeat</keyword>
<dbReference type="Gene3D" id="3.30.465.10">
    <property type="match status" value="1"/>
</dbReference>
<proteinExistence type="inferred from homology"/>
<dbReference type="PANTHER" id="PTHR13878:SF102">
    <property type="entry name" value="CYTOKININ DEHYDROGENASE 5"/>
    <property type="match status" value="1"/>
</dbReference>
<evidence type="ECO:0000256" key="2">
    <source>
        <dbReference type="ARBA" id="ARBA00005466"/>
    </source>
</evidence>
<dbReference type="InterPro" id="IPR006094">
    <property type="entry name" value="Oxid_FAD_bind_N"/>
</dbReference>
<comment type="caution">
    <text evidence="12">The sequence shown here is derived from an EMBL/GenBank/DDBJ whole genome shotgun (WGS) entry which is preliminary data.</text>
</comment>
<reference evidence="12 13" key="1">
    <citation type="journal article" date="2024" name="G3 (Bethesda)">
        <title>Genome assembly of Hibiscus sabdariffa L. provides insights into metabolisms of medicinal natural products.</title>
        <authorList>
            <person name="Kim T."/>
        </authorList>
    </citation>
    <scope>NUCLEOTIDE SEQUENCE [LARGE SCALE GENOMIC DNA]</scope>
    <source>
        <strain evidence="12">TK-2024</strain>
        <tissue evidence="12">Old leaves</tissue>
    </source>
</reference>
<evidence type="ECO:0000256" key="3">
    <source>
        <dbReference type="ARBA" id="ARBA00011928"/>
    </source>
</evidence>
<dbReference type="Proteomes" id="UP001396334">
    <property type="component" value="Unassembled WGS sequence"/>
</dbReference>
<comment type="similarity">
    <text evidence="2">Belongs to the oxygen-dependent FAD-linked oxidoreductase family.</text>
</comment>
<dbReference type="PROSITE" id="PS51375">
    <property type="entry name" value="PPR"/>
    <property type="match status" value="2"/>
</dbReference>
<dbReference type="InterPro" id="IPR002885">
    <property type="entry name" value="PPR_rpt"/>
</dbReference>
<accession>A0ABR2PKR1</accession>
<evidence type="ECO:0000313" key="12">
    <source>
        <dbReference type="EMBL" id="KAK8989001.1"/>
    </source>
</evidence>
<evidence type="ECO:0000313" key="13">
    <source>
        <dbReference type="Proteomes" id="UP001396334"/>
    </source>
</evidence>
<dbReference type="InterPro" id="IPR036318">
    <property type="entry name" value="FAD-bd_PCMH-like_sf"/>
</dbReference>
<evidence type="ECO:0000256" key="7">
    <source>
        <dbReference type="ARBA" id="ARBA00023002"/>
    </source>
</evidence>
<dbReference type="Pfam" id="PF01565">
    <property type="entry name" value="FAD_binding_4"/>
    <property type="match status" value="1"/>
</dbReference>